<evidence type="ECO:0000313" key="1">
    <source>
        <dbReference type="EMBL" id="SFF83507.1"/>
    </source>
</evidence>
<reference evidence="2" key="1">
    <citation type="submission" date="2016-10" db="EMBL/GenBank/DDBJ databases">
        <authorList>
            <person name="Varghese N."/>
            <person name="Submissions S."/>
        </authorList>
    </citation>
    <scope>NUCLEOTIDE SEQUENCE [LARGE SCALE GENOMIC DNA]</scope>
    <source>
        <strain evidence="2">FP5</strain>
    </source>
</reference>
<evidence type="ECO:0000313" key="2">
    <source>
        <dbReference type="Proteomes" id="UP000198897"/>
    </source>
</evidence>
<sequence>MWLFLLQRMKNEFVLSLRLGKVRWGDDGASCGMYMIGKILEGEA</sequence>
<organism evidence="1 2">
    <name type="scientific">Halobacillus alkaliphilus</name>
    <dbReference type="NCBI Taxonomy" id="396056"/>
    <lineage>
        <taxon>Bacteria</taxon>
        <taxon>Bacillati</taxon>
        <taxon>Bacillota</taxon>
        <taxon>Bacilli</taxon>
        <taxon>Bacillales</taxon>
        <taxon>Bacillaceae</taxon>
        <taxon>Halobacillus</taxon>
    </lineage>
</organism>
<accession>A0A1I2M1T4</accession>
<dbReference type="EMBL" id="FOOG01000010">
    <property type="protein sequence ID" value="SFF83507.1"/>
    <property type="molecule type" value="Genomic_DNA"/>
</dbReference>
<dbReference type="AlphaFoldDB" id="A0A1I2M1T4"/>
<keyword evidence="2" id="KW-1185">Reference proteome</keyword>
<dbReference type="Proteomes" id="UP000198897">
    <property type="component" value="Unassembled WGS sequence"/>
</dbReference>
<name>A0A1I2M1T4_9BACI</name>
<gene>
    <name evidence="1" type="ORF">SAMN05216353_11094</name>
</gene>
<proteinExistence type="predicted"/>
<protein>
    <submittedName>
        <fullName evidence="1">Uncharacterized protein</fullName>
    </submittedName>
</protein>